<keyword evidence="2" id="KW-0732">Signal</keyword>
<protein>
    <submittedName>
        <fullName evidence="3">Uncharacterized protein</fullName>
    </submittedName>
</protein>
<feature type="transmembrane region" description="Helical" evidence="1">
    <location>
        <begin position="82"/>
        <end position="99"/>
    </location>
</feature>
<dbReference type="AlphaFoldDB" id="A0AAN2CAV0"/>
<keyword evidence="1" id="KW-1133">Transmembrane helix</keyword>
<accession>A0AAN2CAV0</accession>
<evidence type="ECO:0000256" key="1">
    <source>
        <dbReference type="SAM" id="Phobius"/>
    </source>
</evidence>
<dbReference type="RefSeq" id="WP_317995099.1">
    <property type="nucleotide sequence ID" value="NZ_AP025523.1"/>
</dbReference>
<feature type="transmembrane region" description="Helical" evidence="1">
    <location>
        <begin position="105"/>
        <end position="128"/>
    </location>
</feature>
<keyword evidence="4" id="KW-1185">Reference proteome</keyword>
<evidence type="ECO:0000313" key="4">
    <source>
        <dbReference type="Proteomes" id="UP001317532"/>
    </source>
</evidence>
<feature type="signal peptide" evidence="2">
    <location>
        <begin position="1"/>
        <end position="19"/>
    </location>
</feature>
<dbReference type="KEGG" id="vab:WPS_27870"/>
<reference evidence="3 4" key="1">
    <citation type="journal article" date="2022" name="ISME Commun">
        <title>Vulcanimicrobium alpinus gen. nov. sp. nov., the first cultivated representative of the candidate phylum 'Eremiobacterota', is a metabolically versatile aerobic anoxygenic phototroph.</title>
        <authorList>
            <person name="Yabe S."/>
            <person name="Muto K."/>
            <person name="Abe K."/>
            <person name="Yokota A."/>
            <person name="Staudigel H."/>
            <person name="Tebo B.M."/>
        </authorList>
    </citation>
    <scope>NUCLEOTIDE SEQUENCE [LARGE SCALE GENOMIC DNA]</scope>
    <source>
        <strain evidence="3 4">WC8-2</strain>
    </source>
</reference>
<keyword evidence="1" id="KW-0812">Transmembrane</keyword>
<feature type="chain" id="PRO_5043010079" evidence="2">
    <location>
        <begin position="20"/>
        <end position="135"/>
    </location>
</feature>
<keyword evidence="1" id="KW-0472">Membrane</keyword>
<evidence type="ECO:0000313" key="3">
    <source>
        <dbReference type="EMBL" id="BDE07511.1"/>
    </source>
</evidence>
<organism evidence="3 4">
    <name type="scientific">Vulcanimicrobium alpinum</name>
    <dbReference type="NCBI Taxonomy" id="3016050"/>
    <lineage>
        <taxon>Bacteria</taxon>
        <taxon>Bacillati</taxon>
        <taxon>Vulcanimicrobiota</taxon>
        <taxon>Vulcanimicrobiia</taxon>
        <taxon>Vulcanimicrobiales</taxon>
        <taxon>Vulcanimicrobiaceae</taxon>
        <taxon>Vulcanimicrobium</taxon>
    </lineage>
</organism>
<sequence length="135" mass="13406">MLFPASTLLLVASGVALMAAEAAIGARRGFLPPSRSSSPGAIVGKVVLARRLGALAAAAFARNRATIAADHALRRDPILRGAGVFSTVNACALLFLMTVNPDAAGAALTLFATGGAGVGVAAAAPMLATRARAVR</sequence>
<dbReference type="Proteomes" id="UP001317532">
    <property type="component" value="Chromosome"/>
</dbReference>
<proteinExistence type="predicted"/>
<gene>
    <name evidence="3" type="ORF">WPS_27870</name>
</gene>
<name>A0AAN2CAV0_UNVUL</name>
<dbReference type="EMBL" id="AP025523">
    <property type="protein sequence ID" value="BDE07511.1"/>
    <property type="molecule type" value="Genomic_DNA"/>
</dbReference>
<evidence type="ECO:0000256" key="2">
    <source>
        <dbReference type="SAM" id="SignalP"/>
    </source>
</evidence>